<dbReference type="OrthoDB" id="293146at2157"/>
<dbReference type="RefSeq" id="WP_192962200.1">
    <property type="nucleotide sequence ID" value="NZ_QKOF01000006.1"/>
</dbReference>
<evidence type="ECO:0000256" key="2">
    <source>
        <dbReference type="ARBA" id="ARBA00022803"/>
    </source>
</evidence>
<dbReference type="Proteomes" id="UP000646659">
    <property type="component" value="Unassembled WGS sequence"/>
</dbReference>
<protein>
    <recommendedName>
        <fullName evidence="5">Tetratricopeptide repeat protein</fullName>
    </recommendedName>
</protein>
<accession>A0A842YM75</accession>
<evidence type="ECO:0000313" key="3">
    <source>
        <dbReference type="EMBL" id="MBE2900489.1"/>
    </source>
</evidence>
<dbReference type="InterPro" id="IPR016024">
    <property type="entry name" value="ARM-type_fold"/>
</dbReference>
<dbReference type="SMART" id="SM00567">
    <property type="entry name" value="EZ_HEAT"/>
    <property type="match status" value="2"/>
</dbReference>
<dbReference type="EMBL" id="QKOF01000006">
    <property type="protein sequence ID" value="MBE2900489.1"/>
    <property type="molecule type" value="Genomic_DNA"/>
</dbReference>
<keyword evidence="2" id="KW-0802">TPR repeat</keyword>
<dbReference type="InterPro" id="IPR004155">
    <property type="entry name" value="PBS_lyase_HEAT"/>
</dbReference>
<organism evidence="3 4">
    <name type="scientific">Methanothermobacter thermautotrophicus</name>
    <name type="common">Methanobacterium thermoformicicum</name>
    <dbReference type="NCBI Taxonomy" id="145262"/>
    <lineage>
        <taxon>Archaea</taxon>
        <taxon>Methanobacteriati</taxon>
        <taxon>Methanobacteriota</taxon>
        <taxon>Methanomada group</taxon>
        <taxon>Methanobacteria</taxon>
        <taxon>Methanobacteriales</taxon>
        <taxon>Methanobacteriaceae</taxon>
        <taxon>Methanothermobacter</taxon>
    </lineage>
</organism>
<comment type="caution">
    <text evidence="3">The sequence shown here is derived from an EMBL/GenBank/DDBJ whole genome shotgun (WGS) entry which is preliminary data.</text>
</comment>
<gene>
    <name evidence="3" type="ORF">DNK57_06745</name>
</gene>
<dbReference type="SUPFAM" id="SSF48371">
    <property type="entry name" value="ARM repeat"/>
    <property type="match status" value="1"/>
</dbReference>
<dbReference type="Pfam" id="PF07719">
    <property type="entry name" value="TPR_2"/>
    <property type="match status" value="1"/>
</dbReference>
<evidence type="ECO:0000256" key="1">
    <source>
        <dbReference type="ARBA" id="ARBA00022737"/>
    </source>
</evidence>
<evidence type="ECO:0000313" key="4">
    <source>
        <dbReference type="Proteomes" id="UP000646659"/>
    </source>
</evidence>
<dbReference type="Gene3D" id="1.25.40.10">
    <property type="entry name" value="Tetratricopeptide repeat domain"/>
    <property type="match status" value="1"/>
</dbReference>
<dbReference type="AlphaFoldDB" id="A0A842YM75"/>
<dbReference type="InterPro" id="IPR011989">
    <property type="entry name" value="ARM-like"/>
</dbReference>
<dbReference type="SUPFAM" id="SSF48452">
    <property type="entry name" value="TPR-like"/>
    <property type="match status" value="1"/>
</dbReference>
<sequence length="208" mass="23335">MAIPRHEVSGSNLQVMFGGDEAWNEWLKKRAIVEALGRARAKSAVPQLVPLVSAQCRVPQFSEILRPAVVRALGEIGDKRALEPLHNALHSDQVNQATKKAIGEALEKIEGHAPRDPALIIAQADSLYKSGKSKEVLQTLEQINSRMFDTLSNQDKYYLWFMRGEAYRTTGDTKKAAECYRASLKYFSDPSAIAYDRLRELGQYTKEI</sequence>
<dbReference type="InterPro" id="IPR011990">
    <property type="entry name" value="TPR-like_helical_dom_sf"/>
</dbReference>
<evidence type="ECO:0008006" key="5">
    <source>
        <dbReference type="Google" id="ProtNLM"/>
    </source>
</evidence>
<dbReference type="Gene3D" id="1.25.10.10">
    <property type="entry name" value="Leucine-rich Repeat Variant"/>
    <property type="match status" value="1"/>
</dbReference>
<reference evidence="3" key="1">
    <citation type="submission" date="2018-06" db="EMBL/GenBank/DDBJ databases">
        <title>Draft genome sequence of Methanothermobacter thermautotrophicus Strain WHS, a thermophilic, hydrogenotrophic methanogen isolated from Washburn Hot Springs in Yellowstone National Park, USA.</title>
        <authorList>
            <person name="Mckay L.J."/>
            <person name="Klingelsmith K."/>
            <person name="Inskeep W.P."/>
            <person name="Fields M.W."/>
        </authorList>
    </citation>
    <scope>NUCLEOTIDE SEQUENCE</scope>
    <source>
        <strain evidence="3">WHS</strain>
    </source>
</reference>
<keyword evidence="1" id="KW-0677">Repeat</keyword>
<name>A0A842YM75_METTF</name>
<proteinExistence type="predicted"/>
<dbReference type="Pfam" id="PF13646">
    <property type="entry name" value="HEAT_2"/>
    <property type="match status" value="1"/>
</dbReference>
<dbReference type="InterPro" id="IPR013105">
    <property type="entry name" value="TPR_2"/>
</dbReference>